<evidence type="ECO:0000256" key="2">
    <source>
        <dbReference type="SAM" id="Coils"/>
    </source>
</evidence>
<gene>
    <name evidence="3" type="ORF">HID58_010717</name>
</gene>
<accession>A0ABQ8DW39</accession>
<proteinExistence type="predicted"/>
<evidence type="ECO:0000313" key="4">
    <source>
        <dbReference type="Proteomes" id="UP000824890"/>
    </source>
</evidence>
<feature type="non-terminal residue" evidence="3">
    <location>
        <position position="1"/>
    </location>
</feature>
<dbReference type="SUPFAM" id="SSF48452">
    <property type="entry name" value="TPR-like"/>
    <property type="match status" value="3"/>
</dbReference>
<reference evidence="3 4" key="1">
    <citation type="submission" date="2021-05" db="EMBL/GenBank/DDBJ databases">
        <title>Genome Assembly of Synthetic Allotetraploid Brassica napus Reveals Homoeologous Exchanges between Subgenomes.</title>
        <authorList>
            <person name="Davis J.T."/>
        </authorList>
    </citation>
    <scope>NUCLEOTIDE SEQUENCE [LARGE SCALE GENOMIC DNA]</scope>
    <source>
        <strain evidence="4">cv. Da-Ae</strain>
        <tissue evidence="3">Seedling</tissue>
    </source>
</reference>
<protein>
    <recommendedName>
        <fullName evidence="5">ETO1-like protein 1</fullName>
    </recommendedName>
</protein>
<keyword evidence="2" id="KW-0175">Coiled coil</keyword>
<dbReference type="Gene3D" id="1.25.40.10">
    <property type="entry name" value="Tetratricopeptide repeat domain"/>
    <property type="match status" value="3"/>
</dbReference>
<dbReference type="SUPFAM" id="SSF54695">
    <property type="entry name" value="POZ domain"/>
    <property type="match status" value="1"/>
</dbReference>
<feature type="coiled-coil region" evidence="2">
    <location>
        <begin position="774"/>
        <end position="801"/>
    </location>
</feature>
<dbReference type="PANTHER" id="PTHR44203:SF2">
    <property type="entry name" value="ETO1-LIKE PROTEIN 1"/>
    <property type="match status" value="1"/>
</dbReference>
<dbReference type="PANTHER" id="PTHR44203">
    <property type="entry name" value="ETO1-RELATED"/>
    <property type="match status" value="1"/>
</dbReference>
<dbReference type="EMBL" id="JAGKQM010000003">
    <property type="protein sequence ID" value="KAH0933600.1"/>
    <property type="molecule type" value="Genomic_DNA"/>
</dbReference>
<evidence type="ECO:0000256" key="1">
    <source>
        <dbReference type="ARBA" id="ARBA00004906"/>
    </source>
</evidence>
<dbReference type="InterPro" id="IPR044631">
    <property type="entry name" value="ETO1-like"/>
</dbReference>
<dbReference type="InterPro" id="IPR011333">
    <property type="entry name" value="SKP1/BTB/POZ_sf"/>
</dbReference>
<dbReference type="SMART" id="SM00028">
    <property type="entry name" value="TPR"/>
    <property type="match status" value="4"/>
</dbReference>
<name>A0ABQ8DW39_BRANA</name>
<comment type="pathway">
    <text evidence="1">Protein modification; protein ubiquitination.</text>
</comment>
<dbReference type="Gene3D" id="3.30.710.10">
    <property type="entry name" value="Potassium Channel Kv1.1, Chain A"/>
    <property type="match status" value="1"/>
</dbReference>
<dbReference type="CDD" id="cd18190">
    <property type="entry name" value="BTB_POZ_ETO1-like"/>
    <property type="match status" value="1"/>
</dbReference>
<dbReference type="Proteomes" id="UP000824890">
    <property type="component" value="Unassembled WGS sequence"/>
</dbReference>
<evidence type="ECO:0000313" key="3">
    <source>
        <dbReference type="EMBL" id="KAH0933600.1"/>
    </source>
</evidence>
<organism evidence="3 4">
    <name type="scientific">Brassica napus</name>
    <name type="common">Rape</name>
    <dbReference type="NCBI Taxonomy" id="3708"/>
    <lineage>
        <taxon>Eukaryota</taxon>
        <taxon>Viridiplantae</taxon>
        <taxon>Streptophyta</taxon>
        <taxon>Embryophyta</taxon>
        <taxon>Tracheophyta</taxon>
        <taxon>Spermatophyta</taxon>
        <taxon>Magnoliopsida</taxon>
        <taxon>eudicotyledons</taxon>
        <taxon>Gunneridae</taxon>
        <taxon>Pentapetalae</taxon>
        <taxon>rosids</taxon>
        <taxon>malvids</taxon>
        <taxon>Brassicales</taxon>
        <taxon>Brassicaceae</taxon>
        <taxon>Brassiceae</taxon>
        <taxon>Brassica</taxon>
    </lineage>
</organism>
<evidence type="ECO:0008006" key="5">
    <source>
        <dbReference type="Google" id="ProtNLM"/>
    </source>
</evidence>
<comment type="caution">
    <text evidence="3">The sequence shown here is derived from an EMBL/GenBank/DDBJ whole genome shotgun (WGS) entry which is preliminary data.</text>
</comment>
<dbReference type="InterPro" id="IPR019734">
    <property type="entry name" value="TPR_rpt"/>
</dbReference>
<dbReference type="InterPro" id="IPR011990">
    <property type="entry name" value="TPR-like_helical_dom_sf"/>
</dbReference>
<keyword evidence="4" id="KW-1185">Reference proteome</keyword>
<sequence length="906" mass="103127">AVYCEIEKKGCSVLIILWLSWRSGICFISYMRTFYPSDSCSKESHLNSLNPQSWLQVERGKLSSSASSSAPLCRESFIKVPEPQILPHYKPLDYVEVLAQIHEELESCSLQDRSSLYLLQYQVFRGLGETKLGQRSLRSAWQEATTVHEKVVFGSWLRYEKQGEEVIAELLSSCGKYSEEFVPLDIASYLPVTSPEAASVKVKRSISRNVVFKIEQERIACDRRKIASLSAPFHAMLYGSFTESLLDEIDMSENHVSPSAMRVVRDFSVANVLIGVSKNLLIEVLVFANKFCCERLKDACDRELASLVSSMECAVELMDFALEESSPILAASCLQVFLYELPESLTDERVVEALTRVNRSHVSTMAGKASFSLYSCLTEVSMRLDPRSDRTLSFLEKVVDFAESDRQRVLGFHRLGCTRLLRKEYREAEEAFETAFNLGHVYSATGLARIGYIQGHKLWGYEKLTSVISSVSPPLGWMYQERSLYCEGDKKLEDLEKATELDPTLTYPYMYRAVKLMSEQNAEAALEEINRILGFKLALECLEIRFCLYLGMDDYEAALRDIQAALTLCPDYRMFDGKVAARQLRTLVYEHVESWTTADCWMQLYEKWSNVDDIGSLSVIYQMLEADACKGVLYFRQSLLLLSLQLAREHASSDHERLVYEGWILYDTGHCEEGLQKAKESIRIKRSFEAYFLQAYALAESSLDPSSSSTVVSLLEDALKCPSDRLRKGQALNNLGSVYVDCEKLDLAADCYINALKVRHTRAHQGLARVHFLRNDKAAAYEEMTRLIEKAQNNASAYEKRSEYCDRELAKSDLEMVTRLDPLRVYPYRYRAAVLMDSRKEKEAIEELSRAIAFKADLHLLHLRAAFHEHNGDVSSALRDCRAALSVDPNHQEMLELHSRVNSHEP</sequence>